<protein>
    <submittedName>
        <fullName evidence="2">Uncharacterized protein</fullName>
    </submittedName>
</protein>
<comment type="caution">
    <text evidence="2">The sequence shown here is derived from an EMBL/GenBank/DDBJ whole genome shotgun (WGS) entry which is preliminary data.</text>
</comment>
<dbReference type="AlphaFoldDB" id="A0A2H0RKM1"/>
<evidence type="ECO:0000313" key="3">
    <source>
        <dbReference type="Proteomes" id="UP000230833"/>
    </source>
</evidence>
<proteinExistence type="predicted"/>
<keyword evidence="1" id="KW-0472">Membrane</keyword>
<dbReference type="Proteomes" id="UP000230833">
    <property type="component" value="Unassembled WGS sequence"/>
</dbReference>
<dbReference type="InterPro" id="IPR043993">
    <property type="entry name" value="T4SS_pilin"/>
</dbReference>
<keyword evidence="1" id="KW-1133">Transmembrane helix</keyword>
<evidence type="ECO:0000256" key="1">
    <source>
        <dbReference type="SAM" id="Phobius"/>
    </source>
</evidence>
<name>A0A2H0RKM1_9BACT</name>
<dbReference type="Pfam" id="PF18895">
    <property type="entry name" value="T4SS_pilin"/>
    <property type="match status" value="1"/>
</dbReference>
<feature type="transmembrane region" description="Helical" evidence="1">
    <location>
        <begin position="62"/>
        <end position="80"/>
    </location>
</feature>
<organism evidence="2 3">
    <name type="scientific">Candidatus Vogelbacteria bacterium CG10_big_fil_rev_8_21_14_0_10_45_14</name>
    <dbReference type="NCBI Taxonomy" id="1975042"/>
    <lineage>
        <taxon>Bacteria</taxon>
        <taxon>Candidatus Vogeliibacteriota</taxon>
    </lineage>
</organism>
<accession>A0A2H0RKM1</accession>
<keyword evidence="1" id="KW-0812">Transmembrane</keyword>
<gene>
    <name evidence="2" type="ORF">COV07_01215</name>
</gene>
<feature type="transmembrane region" description="Helical" evidence="1">
    <location>
        <begin position="101"/>
        <end position="123"/>
    </location>
</feature>
<evidence type="ECO:0000313" key="2">
    <source>
        <dbReference type="EMBL" id="PIR47010.1"/>
    </source>
</evidence>
<reference evidence="2 3" key="1">
    <citation type="submission" date="2017-09" db="EMBL/GenBank/DDBJ databases">
        <title>Depth-based differentiation of microbial function through sediment-hosted aquifers and enrichment of novel symbionts in the deep terrestrial subsurface.</title>
        <authorList>
            <person name="Probst A.J."/>
            <person name="Ladd B."/>
            <person name="Jarett J.K."/>
            <person name="Geller-Mcgrath D.E."/>
            <person name="Sieber C.M."/>
            <person name="Emerson J.B."/>
            <person name="Anantharaman K."/>
            <person name="Thomas B.C."/>
            <person name="Malmstrom R."/>
            <person name="Stieglmeier M."/>
            <person name="Klingl A."/>
            <person name="Woyke T."/>
            <person name="Ryan C.M."/>
            <person name="Banfield J.F."/>
        </authorList>
    </citation>
    <scope>NUCLEOTIDE SEQUENCE [LARGE SCALE GENOMIC DNA]</scope>
    <source>
        <strain evidence="2">CG10_big_fil_rev_8_21_14_0_10_45_14</strain>
    </source>
</reference>
<sequence length="142" mass="14941">MSYSRNIIIALLIVFTFGFATPSLSYAAAFPGTAPAGASGVGARQECGSSSFRALVACGVNLLNRLVPIIIVMALIYILWGLANFIGKADNEGEKEKAKNIMIFGIAGLVVMVSVWAIVNIALDLVPLDNAAPPEPSKRGLF</sequence>
<dbReference type="EMBL" id="PCYL01000014">
    <property type="protein sequence ID" value="PIR47010.1"/>
    <property type="molecule type" value="Genomic_DNA"/>
</dbReference>